<evidence type="ECO:0000256" key="1">
    <source>
        <dbReference type="SAM" id="SignalP"/>
    </source>
</evidence>
<keyword evidence="3" id="KW-1185">Reference proteome</keyword>
<feature type="signal peptide" evidence="1">
    <location>
        <begin position="1"/>
        <end position="23"/>
    </location>
</feature>
<accession>A0A183DP22</accession>
<name>A0A183DP22_9BILA</name>
<gene>
    <name evidence="2" type="ORF">GPUH_LOCUS10463</name>
</gene>
<evidence type="ECO:0000313" key="3">
    <source>
        <dbReference type="Proteomes" id="UP000271098"/>
    </source>
</evidence>
<evidence type="ECO:0000313" key="4">
    <source>
        <dbReference type="WBParaSite" id="GPUH_0001047601-mRNA-1"/>
    </source>
</evidence>
<reference evidence="2 3" key="2">
    <citation type="submission" date="2018-11" db="EMBL/GenBank/DDBJ databases">
        <authorList>
            <consortium name="Pathogen Informatics"/>
        </authorList>
    </citation>
    <scope>NUCLEOTIDE SEQUENCE [LARGE SCALE GENOMIC DNA]</scope>
</reference>
<sequence>MALLFQTALPIFFISTNFPPVIAQNGTVAKQQERGLGWQALPIFHVFSDLRDMLSDEMDFELPNTVADTVQEHIGQKNDLNSVMSLGTPEFVDAGFLSNEVDFEESPNTVIDTAQQHVEQENGLITDVSSVTTEFTDPEFLSSGVNFESPDVLLDILFQRKLVCDSAHTVFGQQRYRIFSKYSDNRDTESRTFFGL</sequence>
<protein>
    <submittedName>
        <fullName evidence="4">Rad21_Rec8 domain-containing protein</fullName>
    </submittedName>
</protein>
<dbReference type="EMBL" id="UYRT01077987">
    <property type="protein sequence ID" value="VDN17476.1"/>
    <property type="molecule type" value="Genomic_DNA"/>
</dbReference>
<dbReference type="WBParaSite" id="GPUH_0001047601-mRNA-1">
    <property type="protein sequence ID" value="GPUH_0001047601-mRNA-1"/>
    <property type="gene ID" value="GPUH_0001047601"/>
</dbReference>
<evidence type="ECO:0000313" key="2">
    <source>
        <dbReference type="EMBL" id="VDN17476.1"/>
    </source>
</evidence>
<keyword evidence="1" id="KW-0732">Signal</keyword>
<reference evidence="4" key="1">
    <citation type="submission" date="2016-06" db="UniProtKB">
        <authorList>
            <consortium name="WormBaseParasite"/>
        </authorList>
    </citation>
    <scope>IDENTIFICATION</scope>
</reference>
<proteinExistence type="predicted"/>
<organism evidence="4">
    <name type="scientific">Gongylonema pulchrum</name>
    <dbReference type="NCBI Taxonomy" id="637853"/>
    <lineage>
        <taxon>Eukaryota</taxon>
        <taxon>Metazoa</taxon>
        <taxon>Ecdysozoa</taxon>
        <taxon>Nematoda</taxon>
        <taxon>Chromadorea</taxon>
        <taxon>Rhabditida</taxon>
        <taxon>Spirurina</taxon>
        <taxon>Spiruromorpha</taxon>
        <taxon>Spiruroidea</taxon>
        <taxon>Gongylonematidae</taxon>
        <taxon>Gongylonema</taxon>
    </lineage>
</organism>
<dbReference type="AlphaFoldDB" id="A0A183DP22"/>
<dbReference type="Proteomes" id="UP000271098">
    <property type="component" value="Unassembled WGS sequence"/>
</dbReference>
<feature type="chain" id="PRO_5043138826" evidence="1">
    <location>
        <begin position="24"/>
        <end position="196"/>
    </location>
</feature>